<dbReference type="EMBL" id="JXXN02001637">
    <property type="protein sequence ID" value="THD24368.1"/>
    <property type="molecule type" value="Genomic_DNA"/>
</dbReference>
<keyword evidence="1" id="KW-0732">Signal</keyword>
<name>A0A4E0RT37_FASHE</name>
<reference evidence="2" key="1">
    <citation type="submission" date="2019-03" db="EMBL/GenBank/DDBJ databases">
        <title>Improved annotation for the trematode Fasciola hepatica.</title>
        <authorList>
            <person name="Choi Y.-J."/>
            <person name="Martin J."/>
            <person name="Mitreva M."/>
        </authorList>
    </citation>
    <scope>NUCLEOTIDE SEQUENCE [LARGE SCALE GENOMIC DNA]</scope>
</reference>
<feature type="signal peptide" evidence="1">
    <location>
        <begin position="1"/>
        <end position="23"/>
    </location>
</feature>
<keyword evidence="3" id="KW-1185">Reference proteome</keyword>
<feature type="chain" id="PRO_5020034682" evidence="1">
    <location>
        <begin position="24"/>
        <end position="105"/>
    </location>
</feature>
<proteinExistence type="predicted"/>
<evidence type="ECO:0000313" key="2">
    <source>
        <dbReference type="EMBL" id="THD24368.1"/>
    </source>
</evidence>
<dbReference type="AlphaFoldDB" id="A0A4E0RT37"/>
<accession>A0A4E0RT37</accession>
<dbReference type="Proteomes" id="UP000230066">
    <property type="component" value="Unassembled WGS sequence"/>
</dbReference>
<comment type="caution">
    <text evidence="2">The sequence shown here is derived from an EMBL/GenBank/DDBJ whole genome shotgun (WGS) entry which is preliminary data.</text>
</comment>
<gene>
    <name evidence="2" type="ORF">D915_004782</name>
</gene>
<organism evidence="2 3">
    <name type="scientific">Fasciola hepatica</name>
    <name type="common">Liver fluke</name>
    <dbReference type="NCBI Taxonomy" id="6192"/>
    <lineage>
        <taxon>Eukaryota</taxon>
        <taxon>Metazoa</taxon>
        <taxon>Spiralia</taxon>
        <taxon>Lophotrochozoa</taxon>
        <taxon>Platyhelminthes</taxon>
        <taxon>Trematoda</taxon>
        <taxon>Digenea</taxon>
        <taxon>Plagiorchiida</taxon>
        <taxon>Echinostomata</taxon>
        <taxon>Echinostomatoidea</taxon>
        <taxon>Fasciolidae</taxon>
        <taxon>Fasciola</taxon>
    </lineage>
</organism>
<sequence length="105" mass="12139">MKRFRQGHLLISILFTLSAIVESNIVKSARQVDAEEFLKRLPPEVETIPDDSELWPDEESENSNDLVEVTDYDGDQLRNPWEDQKTFSEYLDDVEPILTPAITMD</sequence>
<evidence type="ECO:0000313" key="3">
    <source>
        <dbReference type="Proteomes" id="UP000230066"/>
    </source>
</evidence>
<protein>
    <submittedName>
        <fullName evidence="2">Uncharacterized protein</fullName>
    </submittedName>
</protein>
<evidence type="ECO:0000256" key="1">
    <source>
        <dbReference type="SAM" id="SignalP"/>
    </source>
</evidence>